<feature type="region of interest" description="Disordered" evidence="1">
    <location>
        <begin position="102"/>
        <end position="130"/>
    </location>
</feature>
<evidence type="ECO:0000256" key="1">
    <source>
        <dbReference type="SAM" id="MobiDB-lite"/>
    </source>
</evidence>
<gene>
    <name evidence="2" type="ORF">Fcan01_11008</name>
</gene>
<proteinExistence type="predicted"/>
<evidence type="ECO:0000313" key="3">
    <source>
        <dbReference type="Proteomes" id="UP000198287"/>
    </source>
</evidence>
<comment type="caution">
    <text evidence="2">The sequence shown here is derived from an EMBL/GenBank/DDBJ whole genome shotgun (WGS) entry which is preliminary data.</text>
</comment>
<organism evidence="2 3">
    <name type="scientific">Folsomia candida</name>
    <name type="common">Springtail</name>
    <dbReference type="NCBI Taxonomy" id="158441"/>
    <lineage>
        <taxon>Eukaryota</taxon>
        <taxon>Metazoa</taxon>
        <taxon>Ecdysozoa</taxon>
        <taxon>Arthropoda</taxon>
        <taxon>Hexapoda</taxon>
        <taxon>Collembola</taxon>
        <taxon>Entomobryomorpha</taxon>
        <taxon>Isotomoidea</taxon>
        <taxon>Isotomidae</taxon>
        <taxon>Proisotominae</taxon>
        <taxon>Folsomia</taxon>
    </lineage>
</organism>
<keyword evidence="3" id="KW-1185">Reference proteome</keyword>
<dbReference type="EMBL" id="LNIX01000005">
    <property type="protein sequence ID" value="OXA54696.1"/>
    <property type="molecule type" value="Genomic_DNA"/>
</dbReference>
<name>A0A226EDE4_FOLCA</name>
<reference evidence="2 3" key="1">
    <citation type="submission" date="2015-12" db="EMBL/GenBank/DDBJ databases">
        <title>The genome of Folsomia candida.</title>
        <authorList>
            <person name="Faddeeva A."/>
            <person name="Derks M.F."/>
            <person name="Anvar Y."/>
            <person name="Smit S."/>
            <person name="Van Straalen N."/>
            <person name="Roelofs D."/>
        </authorList>
    </citation>
    <scope>NUCLEOTIDE SEQUENCE [LARGE SCALE GENOMIC DNA]</scope>
    <source>
        <strain evidence="2 3">VU population</strain>
        <tissue evidence="2">Whole body</tissue>
    </source>
</reference>
<protein>
    <submittedName>
        <fullName evidence="2">Uncharacterized protein</fullName>
    </submittedName>
</protein>
<evidence type="ECO:0000313" key="2">
    <source>
        <dbReference type="EMBL" id="OXA54696.1"/>
    </source>
</evidence>
<dbReference type="AlphaFoldDB" id="A0A226EDE4"/>
<feature type="compositionally biased region" description="Basic and acidic residues" evidence="1">
    <location>
        <begin position="105"/>
        <end position="130"/>
    </location>
</feature>
<dbReference type="Proteomes" id="UP000198287">
    <property type="component" value="Unassembled WGS sequence"/>
</dbReference>
<sequence length="130" mass="14661">MCSLSYHGSSTTIPHYEKYSEEGGRLSLFLFNQFFVEFFEFRKIFGILSPLSTSLPPKVSVSVDNIEPEILEIPNSKDKDESVDPALNQAVAAQINVILQQKTKGSREKDQKESTDCRELQDEKCSKGKP</sequence>
<accession>A0A226EDE4</accession>